<keyword evidence="1" id="KW-0378">Hydrolase</keyword>
<dbReference type="GO" id="GO:0008448">
    <property type="term" value="F:N-acetylglucosamine-6-phosphate deacetylase activity"/>
    <property type="evidence" value="ECO:0007669"/>
    <property type="project" value="TreeGrafter"/>
</dbReference>
<dbReference type="InterPro" id="IPR011059">
    <property type="entry name" value="Metal-dep_hydrolase_composite"/>
</dbReference>
<evidence type="ECO:0000256" key="1">
    <source>
        <dbReference type="ARBA" id="ARBA00022801"/>
    </source>
</evidence>
<dbReference type="AlphaFoldDB" id="A0A4R8RMF7"/>
<dbReference type="Gene3D" id="3.20.20.140">
    <property type="entry name" value="Metal-dependent hydrolases"/>
    <property type="match status" value="2"/>
</dbReference>
<keyword evidence="5" id="KW-1185">Reference proteome</keyword>
<dbReference type="EMBL" id="RYZW01000012">
    <property type="protein sequence ID" value="TDZ68283.1"/>
    <property type="molecule type" value="Genomic_DNA"/>
</dbReference>
<dbReference type="PANTHER" id="PTHR11113:SF14">
    <property type="entry name" value="N-ACETYLGLUCOSAMINE-6-PHOSPHATE DEACETYLASE"/>
    <property type="match status" value="1"/>
</dbReference>
<organism evidence="4 5">
    <name type="scientific">Colletotrichum trifolii</name>
    <dbReference type="NCBI Taxonomy" id="5466"/>
    <lineage>
        <taxon>Eukaryota</taxon>
        <taxon>Fungi</taxon>
        <taxon>Dikarya</taxon>
        <taxon>Ascomycota</taxon>
        <taxon>Pezizomycotina</taxon>
        <taxon>Sordariomycetes</taxon>
        <taxon>Hypocreomycetidae</taxon>
        <taxon>Glomerellales</taxon>
        <taxon>Glomerellaceae</taxon>
        <taxon>Colletotrichum</taxon>
        <taxon>Colletotrichum orbiculare species complex</taxon>
    </lineage>
</organism>
<evidence type="ECO:0000313" key="5">
    <source>
        <dbReference type="Proteomes" id="UP000295703"/>
    </source>
</evidence>
<dbReference type="InterPro" id="IPR032466">
    <property type="entry name" value="Metal_Hydrolase"/>
</dbReference>
<evidence type="ECO:0000256" key="2">
    <source>
        <dbReference type="SAM" id="MobiDB-lite"/>
    </source>
</evidence>
<dbReference type="SUPFAM" id="SSF51338">
    <property type="entry name" value="Composite domain of metallo-dependent hydrolases"/>
    <property type="match status" value="1"/>
</dbReference>
<dbReference type="GO" id="GO:0006046">
    <property type="term" value="P:N-acetylglucosamine catabolic process"/>
    <property type="evidence" value="ECO:0007669"/>
    <property type="project" value="TreeGrafter"/>
</dbReference>
<dbReference type="Pfam" id="PF01979">
    <property type="entry name" value="Amidohydro_1"/>
    <property type="match status" value="1"/>
</dbReference>
<name>A0A4R8RMF7_COLTR</name>
<protein>
    <recommendedName>
        <fullName evidence="3">Amidohydrolase-related domain-containing protein</fullName>
    </recommendedName>
</protein>
<feature type="region of interest" description="Disordered" evidence="2">
    <location>
        <begin position="1"/>
        <end position="33"/>
    </location>
</feature>
<reference evidence="4 5" key="1">
    <citation type="submission" date="2018-12" db="EMBL/GenBank/DDBJ databases">
        <title>Genome sequence and assembly of Colletotrichum trifolii.</title>
        <authorList>
            <person name="Gan P."/>
            <person name="Shirasu K."/>
        </authorList>
    </citation>
    <scope>NUCLEOTIDE SEQUENCE [LARGE SCALE GENOMIC DNA]</scope>
    <source>
        <strain evidence="4 5">543-2</strain>
    </source>
</reference>
<evidence type="ECO:0000259" key="3">
    <source>
        <dbReference type="Pfam" id="PF01979"/>
    </source>
</evidence>
<sequence length="962" mass="103402">MDPEKSGLPPYSDVALSASHPSPHHHRHHHLRSKRWLRPSRSMKLIVLCLGFIAFAQWKQMSILPTRNSSSTLSAARLQEDLATCTKLRHKPQDPIGLGREKNARFVEGQRPTLIRNATIWVGEPAEGTSPEDDRAGKGYSWINADILIDYGLIQKVEADISLDSLPTDTKIWDAKGRQLTSGIIDMHSHAGVGALPELNGNQDVNEMSNDITPYVRSIDGLNPLDPQIQVIKSGGVTTSLVLPGSGNNIGGEAFVIKHAVGKPDGRTELSAEDMLADPDRNWRYMKMACGENAKRVYGRVGKSPFSRLGESWEFRHAFEQAANLIREQDDWCAAAEKSGVDSVTGYLPQDLKWESLSAALRGQVHINTHCYTIPDLEAFVDHTNEFKFPVRAFHHAHQTYLVPEILKRTWGGRPPASALFADNMYYKSESYVASEYAGKILWENGLTPVYVSDNPVLNAQHVLFEAAKAYKYGLPYHAALASVTSAPAELLGLGQRIGKIKPGFDADIAVWDSDPLSVGAAPVQVWIDGASQFDDPFELDKPLDGPISPDPELSKATEESTDIKDIVFTGVSNVWLSGEESTSADESVNVVVSGGAIKCIGACAEEVAAAKSSSKEIINLKNGHITESFVAFGSSIGLNEIDAEGDTDNGRSPGFSRGLDGLALDNKKLHVALRYGVTKAISAPKFSGQATHSGTSVGFNTGALHALEKGAVWGDDVALHRTLSLAAKTGESPSISGAIGALRHTLLEAIASNDTGSDPFSEAVYLKKVVNGELPLVLTVHSADTIVAILRLKSSVEEALAAHSQSVESPKLRVAIIGGAESHLVAPELASAGVGVVLSPFQSYSTTWDQRRSLTGAPLTNGTAIDTLLDAGVVAAIGLEEDWLIRDLGLLAGVAYKNGGSRLSQKKALDLVSSNVYKILDIKEPQAKNSGHFVVYEGSPLEIDGRVRAVGSGRETISVFV</sequence>
<gene>
    <name evidence="4" type="ORF">CTRI78_v002201</name>
</gene>
<accession>A0A4R8RMF7</accession>
<feature type="compositionally biased region" description="Basic residues" evidence="2">
    <location>
        <begin position="22"/>
        <end position="33"/>
    </location>
</feature>
<dbReference type="CDD" id="cd01309">
    <property type="entry name" value="Met_dep_hydrolase_C"/>
    <property type="match status" value="1"/>
</dbReference>
<dbReference type="Proteomes" id="UP000295703">
    <property type="component" value="Unassembled WGS sequence"/>
</dbReference>
<dbReference type="InterPro" id="IPR006680">
    <property type="entry name" value="Amidohydro-rel"/>
</dbReference>
<proteinExistence type="predicted"/>
<feature type="domain" description="Amidohydrolase-related" evidence="3">
    <location>
        <begin position="364"/>
        <end position="526"/>
    </location>
</feature>
<evidence type="ECO:0000313" key="4">
    <source>
        <dbReference type="EMBL" id="TDZ68283.1"/>
    </source>
</evidence>
<dbReference type="PANTHER" id="PTHR11113">
    <property type="entry name" value="N-ACETYLGLUCOSAMINE-6-PHOSPHATE DEACETYLASE"/>
    <property type="match status" value="1"/>
</dbReference>
<dbReference type="SUPFAM" id="SSF51556">
    <property type="entry name" value="Metallo-dependent hydrolases"/>
    <property type="match status" value="1"/>
</dbReference>
<comment type="caution">
    <text evidence="4">The sequence shown here is derived from an EMBL/GenBank/DDBJ whole genome shotgun (WGS) entry which is preliminary data.</text>
</comment>